<evidence type="ECO:0000313" key="2">
    <source>
        <dbReference type="Proteomes" id="UP001055811"/>
    </source>
</evidence>
<dbReference type="Proteomes" id="UP001055811">
    <property type="component" value="Linkage Group LG06"/>
</dbReference>
<keyword evidence="2" id="KW-1185">Reference proteome</keyword>
<reference evidence="2" key="1">
    <citation type="journal article" date="2022" name="Mol. Ecol. Resour.">
        <title>The genomes of chicory, endive, great burdock and yacon provide insights into Asteraceae palaeo-polyploidization history and plant inulin production.</title>
        <authorList>
            <person name="Fan W."/>
            <person name="Wang S."/>
            <person name="Wang H."/>
            <person name="Wang A."/>
            <person name="Jiang F."/>
            <person name="Liu H."/>
            <person name="Zhao H."/>
            <person name="Xu D."/>
            <person name="Zhang Y."/>
        </authorList>
    </citation>
    <scope>NUCLEOTIDE SEQUENCE [LARGE SCALE GENOMIC DNA]</scope>
    <source>
        <strain evidence="2">cv. Punajuju</strain>
    </source>
</reference>
<comment type="caution">
    <text evidence="1">The sequence shown here is derived from an EMBL/GenBank/DDBJ whole genome shotgun (WGS) entry which is preliminary data.</text>
</comment>
<reference evidence="1 2" key="2">
    <citation type="journal article" date="2022" name="Mol. Ecol. Resour.">
        <title>The genomes of chicory, endive, great burdock and yacon provide insights into Asteraceae paleo-polyploidization history and plant inulin production.</title>
        <authorList>
            <person name="Fan W."/>
            <person name="Wang S."/>
            <person name="Wang H."/>
            <person name="Wang A."/>
            <person name="Jiang F."/>
            <person name="Liu H."/>
            <person name="Zhao H."/>
            <person name="Xu D."/>
            <person name="Zhang Y."/>
        </authorList>
    </citation>
    <scope>NUCLEOTIDE SEQUENCE [LARGE SCALE GENOMIC DNA]</scope>
    <source>
        <strain evidence="2">cv. Punajuju</strain>
        <tissue evidence="1">Leaves</tissue>
    </source>
</reference>
<protein>
    <submittedName>
        <fullName evidence="1">Uncharacterized protein</fullName>
    </submittedName>
</protein>
<proteinExistence type="predicted"/>
<name>A0ACB9BIX4_CICIN</name>
<evidence type="ECO:0000313" key="1">
    <source>
        <dbReference type="EMBL" id="KAI3721833.1"/>
    </source>
</evidence>
<gene>
    <name evidence="1" type="ORF">L2E82_32852</name>
</gene>
<accession>A0ACB9BIX4</accession>
<dbReference type="EMBL" id="CM042014">
    <property type="protein sequence ID" value="KAI3721833.1"/>
    <property type="molecule type" value="Genomic_DNA"/>
</dbReference>
<organism evidence="1 2">
    <name type="scientific">Cichorium intybus</name>
    <name type="common">Chicory</name>
    <dbReference type="NCBI Taxonomy" id="13427"/>
    <lineage>
        <taxon>Eukaryota</taxon>
        <taxon>Viridiplantae</taxon>
        <taxon>Streptophyta</taxon>
        <taxon>Embryophyta</taxon>
        <taxon>Tracheophyta</taxon>
        <taxon>Spermatophyta</taxon>
        <taxon>Magnoliopsida</taxon>
        <taxon>eudicotyledons</taxon>
        <taxon>Gunneridae</taxon>
        <taxon>Pentapetalae</taxon>
        <taxon>asterids</taxon>
        <taxon>campanulids</taxon>
        <taxon>Asterales</taxon>
        <taxon>Asteraceae</taxon>
        <taxon>Cichorioideae</taxon>
        <taxon>Cichorieae</taxon>
        <taxon>Cichoriinae</taxon>
        <taxon>Cichorium</taxon>
    </lineage>
</organism>
<sequence length="390" mass="43399">MEDDEEIQSHPSAGSGSPDSPRSNRRITVTVATAAPPQNTLTLALPMQQPRTVGGAGGGGGGGGGGGREDCWSEGATAVLIDAWGERYLELSRGNLKQKHWKEVADIVSSREDYLKAPKTDIQCKNRIDTVKKKYKLEKAKIASGGGPSTWSFYDRLDQLIGPTATAKSGSSSLTTPPPLRAVPMGIPVGVRSAPVQSLRLKQQQERQQQLHLQQQQQQQQLQQQRKRLRPPPAYSDSSESEPDPSPDSPESDSYEQKRPRVPFNANSTARQQQQDRGRGGREKNWGDSVRELTRAIMKFGEAYEQAESSKLQQMVEMQKQSMKFAKELELQRMQFFMKTQLELSQLKNSRRGGGNNNSNHHHNHNNSHNHHNSNHNTINNNNHSDDSNN</sequence>